<dbReference type="PANTHER" id="PTHR33204:SF37">
    <property type="entry name" value="HTH-TYPE TRANSCRIPTIONAL REGULATOR YODB"/>
    <property type="match status" value="1"/>
</dbReference>
<proteinExistence type="predicted"/>
<dbReference type="Pfam" id="PF01638">
    <property type="entry name" value="HxlR"/>
    <property type="match status" value="1"/>
</dbReference>
<evidence type="ECO:0000259" key="4">
    <source>
        <dbReference type="PROSITE" id="PS51118"/>
    </source>
</evidence>
<keyword evidence="1" id="KW-0805">Transcription regulation</keyword>
<evidence type="ECO:0000256" key="2">
    <source>
        <dbReference type="ARBA" id="ARBA00023125"/>
    </source>
</evidence>
<evidence type="ECO:0000313" key="5">
    <source>
        <dbReference type="EMBL" id="TEA06718.1"/>
    </source>
</evidence>
<dbReference type="SUPFAM" id="SSF46785">
    <property type="entry name" value="Winged helix' DNA-binding domain"/>
    <property type="match status" value="1"/>
</dbReference>
<reference evidence="5 6" key="1">
    <citation type="journal article" date="2019" name="Sci. Rep.">
        <title>Extended insight into the Mycobacterium chelonae-abscessus complex through whole genome sequencing of Mycobacterium salmoniphilum outbreak and Mycobacterium salmoniphilum-like strains.</title>
        <authorList>
            <person name="Behra P.R.K."/>
            <person name="Das S."/>
            <person name="Pettersson B.M.F."/>
            <person name="Shirreff L."/>
            <person name="DuCote T."/>
            <person name="Jacobsson K.G."/>
            <person name="Ennis D.G."/>
            <person name="Kirsebom L.A."/>
        </authorList>
    </citation>
    <scope>NUCLEOTIDE SEQUENCE [LARGE SCALE GENOMIC DNA]</scope>
    <source>
        <strain evidence="5 6">CCUG 60884</strain>
    </source>
</reference>
<sequence>MRSASGSRAAASGKPDPSVAPILTAMDLLGQRWIMRVIWELQAGPLGFLELRRRMNNCSSSMLSERLQQLTTADLTAKNASGAWELTADGVCLSKALSSIWDWSQSRSR</sequence>
<dbReference type="RefSeq" id="WP_134084009.1">
    <property type="nucleotide sequence ID" value="NZ_PECL01000007.1"/>
</dbReference>
<comment type="caution">
    <text evidence="5">The sequence shown here is derived from an EMBL/GenBank/DDBJ whole genome shotgun (WGS) entry which is preliminary data.</text>
</comment>
<dbReference type="InterPro" id="IPR036390">
    <property type="entry name" value="WH_DNA-bd_sf"/>
</dbReference>
<keyword evidence="2" id="KW-0238">DNA-binding</keyword>
<gene>
    <name evidence="5" type="ORF">CCUG60884_01856</name>
</gene>
<evidence type="ECO:0000256" key="3">
    <source>
        <dbReference type="ARBA" id="ARBA00023163"/>
    </source>
</evidence>
<dbReference type="GO" id="GO:0003677">
    <property type="term" value="F:DNA binding"/>
    <property type="evidence" value="ECO:0007669"/>
    <property type="project" value="UniProtKB-KW"/>
</dbReference>
<name>A0A4R8SWM0_9MYCO</name>
<accession>A0A4R8SWM0</accession>
<organism evidence="5 6">
    <name type="scientific">Mycobacteroides salmoniphilum</name>
    <dbReference type="NCBI Taxonomy" id="404941"/>
    <lineage>
        <taxon>Bacteria</taxon>
        <taxon>Bacillati</taxon>
        <taxon>Actinomycetota</taxon>
        <taxon>Actinomycetes</taxon>
        <taxon>Mycobacteriales</taxon>
        <taxon>Mycobacteriaceae</taxon>
        <taxon>Mycobacteroides</taxon>
    </lineage>
</organism>
<evidence type="ECO:0000313" key="6">
    <source>
        <dbReference type="Proteomes" id="UP000294604"/>
    </source>
</evidence>
<dbReference type="PROSITE" id="PS51118">
    <property type="entry name" value="HTH_HXLR"/>
    <property type="match status" value="1"/>
</dbReference>
<evidence type="ECO:0000256" key="1">
    <source>
        <dbReference type="ARBA" id="ARBA00023015"/>
    </source>
</evidence>
<dbReference type="Proteomes" id="UP000294604">
    <property type="component" value="Unassembled WGS sequence"/>
</dbReference>
<dbReference type="InterPro" id="IPR002577">
    <property type="entry name" value="HTH_HxlR"/>
</dbReference>
<keyword evidence="3" id="KW-0804">Transcription</keyword>
<feature type="domain" description="HTH hxlR-type" evidence="4">
    <location>
        <begin position="20"/>
        <end position="109"/>
    </location>
</feature>
<dbReference type="AlphaFoldDB" id="A0A4R8SWM0"/>
<dbReference type="Gene3D" id="1.10.10.10">
    <property type="entry name" value="Winged helix-like DNA-binding domain superfamily/Winged helix DNA-binding domain"/>
    <property type="match status" value="1"/>
</dbReference>
<dbReference type="InterPro" id="IPR036388">
    <property type="entry name" value="WH-like_DNA-bd_sf"/>
</dbReference>
<dbReference type="EMBL" id="PECL01000007">
    <property type="protein sequence ID" value="TEA06718.1"/>
    <property type="molecule type" value="Genomic_DNA"/>
</dbReference>
<dbReference type="PANTHER" id="PTHR33204">
    <property type="entry name" value="TRANSCRIPTIONAL REGULATOR, MARR FAMILY"/>
    <property type="match status" value="1"/>
</dbReference>
<protein>
    <submittedName>
        <fullName evidence="5">HxlR-like helix-turn-helix</fullName>
    </submittedName>
</protein>